<evidence type="ECO:0000313" key="2">
    <source>
        <dbReference type="Proteomes" id="UP000095228"/>
    </source>
</evidence>
<dbReference type="AlphaFoldDB" id="A0A1D8AWH7"/>
<proteinExistence type="predicted"/>
<dbReference type="EMBL" id="CP016094">
    <property type="protein sequence ID" value="AOS45215.1"/>
    <property type="molecule type" value="Genomic_DNA"/>
</dbReference>
<accession>A0A1D8AWH7</accession>
<reference evidence="1 2" key="1">
    <citation type="submission" date="2016-06" db="EMBL/GenBank/DDBJ databases">
        <title>Three novel species with peptidoglycan cell walls form the new genus Lacunisphaera gen. nov. in the family Opitutaceae of the verrucomicrobial subdivision 4.</title>
        <authorList>
            <person name="Rast P."/>
            <person name="Gloeckner I."/>
            <person name="Jogler M."/>
            <person name="Boedeker C."/>
            <person name="Jeske O."/>
            <person name="Wiegand S."/>
            <person name="Reinhardt R."/>
            <person name="Schumann P."/>
            <person name="Rohde M."/>
            <person name="Spring S."/>
            <person name="Gloeckner F.O."/>
            <person name="Jogler C."/>
        </authorList>
    </citation>
    <scope>NUCLEOTIDE SEQUENCE [LARGE SCALE GENOMIC DNA]</scope>
    <source>
        <strain evidence="1 2">IG16b</strain>
    </source>
</reference>
<name>A0A1D8AWH7_9BACT</name>
<gene>
    <name evidence="1" type="ORF">Verru16b_02293</name>
</gene>
<dbReference type="Proteomes" id="UP000095228">
    <property type="component" value="Chromosome"/>
</dbReference>
<sequence length="132" mass="14279">MARLFLETRPGEAGITVRLPVSGVGITVAAKPVFVEYDVRDAEAARVDLGPCLWLQVTPAAARDLYRLSVSAVGRRLVLLLNDEPVGVHRIEQALADGRLLVFVERPDAELPALVERLKRTTADIAVAAANK</sequence>
<organism evidence="1 2">
    <name type="scientific">Lacunisphaera limnophila</name>
    <dbReference type="NCBI Taxonomy" id="1838286"/>
    <lineage>
        <taxon>Bacteria</taxon>
        <taxon>Pseudomonadati</taxon>
        <taxon>Verrucomicrobiota</taxon>
        <taxon>Opitutia</taxon>
        <taxon>Opitutales</taxon>
        <taxon>Opitutaceae</taxon>
        <taxon>Lacunisphaera</taxon>
    </lineage>
</organism>
<keyword evidence="2" id="KW-1185">Reference proteome</keyword>
<protein>
    <submittedName>
        <fullName evidence="1">Uncharacterized protein</fullName>
    </submittedName>
</protein>
<dbReference type="STRING" id="1838286.Verru16b_02293"/>
<dbReference type="KEGG" id="obg:Verru16b_02293"/>
<evidence type="ECO:0000313" key="1">
    <source>
        <dbReference type="EMBL" id="AOS45215.1"/>
    </source>
</evidence>